<protein>
    <submittedName>
        <fullName evidence="2">Uncharacterized protein</fullName>
    </submittedName>
</protein>
<dbReference type="AlphaFoldDB" id="A0A423SMW8"/>
<evidence type="ECO:0000256" key="1">
    <source>
        <dbReference type="SAM" id="Phobius"/>
    </source>
</evidence>
<keyword evidence="1" id="KW-0812">Transmembrane</keyword>
<feature type="transmembrane region" description="Helical" evidence="1">
    <location>
        <begin position="21"/>
        <end position="43"/>
    </location>
</feature>
<feature type="transmembrane region" description="Helical" evidence="1">
    <location>
        <begin position="192"/>
        <end position="212"/>
    </location>
</feature>
<keyword evidence="1" id="KW-0472">Membrane</keyword>
<name>A0A423SMW8_PENVA</name>
<feature type="transmembrane region" description="Helical" evidence="1">
    <location>
        <begin position="115"/>
        <end position="141"/>
    </location>
</feature>
<comment type="caution">
    <text evidence="2">The sequence shown here is derived from an EMBL/GenBank/DDBJ whole genome shotgun (WGS) entry which is preliminary data.</text>
</comment>
<feature type="transmembrane region" description="Helical" evidence="1">
    <location>
        <begin position="49"/>
        <end position="70"/>
    </location>
</feature>
<evidence type="ECO:0000313" key="2">
    <source>
        <dbReference type="EMBL" id="ROT65556.1"/>
    </source>
</evidence>
<dbReference type="Proteomes" id="UP000283509">
    <property type="component" value="Unassembled WGS sequence"/>
</dbReference>
<gene>
    <name evidence="2" type="ORF">C7M84_016469</name>
</gene>
<keyword evidence="3" id="KW-1185">Reference proteome</keyword>
<keyword evidence="1" id="KW-1133">Transmembrane helix</keyword>
<reference evidence="2 3" key="2">
    <citation type="submission" date="2019-01" db="EMBL/GenBank/DDBJ databases">
        <title>The decoding of complex shrimp genome reveals the adaptation for benthos swimmer, frequently molting mechanism and breeding impact on genome.</title>
        <authorList>
            <person name="Sun Y."/>
            <person name="Gao Y."/>
            <person name="Yu Y."/>
        </authorList>
    </citation>
    <scope>NUCLEOTIDE SEQUENCE [LARGE SCALE GENOMIC DNA]</scope>
    <source>
        <tissue evidence="2">Muscle</tissue>
    </source>
</reference>
<evidence type="ECO:0000313" key="3">
    <source>
        <dbReference type="Proteomes" id="UP000283509"/>
    </source>
</evidence>
<accession>A0A423SMW8</accession>
<proteinExistence type="predicted"/>
<feature type="transmembrane region" description="Helical" evidence="1">
    <location>
        <begin position="153"/>
        <end position="172"/>
    </location>
</feature>
<sequence length="525" mass="58823">MHSAVLPPTFSILVLVPRLRSLLVFFGCSLVFFAFLSSILWLFFLPICFPPLSLFLCFSYLIFHFSFLFLSTSTFPFLFPFTFPLPIFLCLPPYSFPNPFPLSPSSLPFSCSFPFFSPFLSLCLLPPFPCILSFFLFFSIASDSLLPLFHNSPPFLILPPLFSFPFSPHFPYCPFHKSLLSLPYSLIRILHPPLPVLFPSFLFLLFFSLPFLSSPPVLSLLPFSPPFFLLSSFFLLSLPPPPPAFPRPPTLALRVMLLLWSMVYITCRQPVRGPVTHRRPPQQPMFPAKTQFTLLGRLMRSTPSLLHSFSPSFLPFTCSFSLSFLTDKCFSLSSLSLSLPTRTCSFSPFFLPYTPSFSPFLLTNTFSLYPPSFCPPPILLLRLFLLLMTNTSFPLPPSPCPSICSFSPSIPPLSCPSTPSLLSLLPDKYISPLPPSPAPYTCSFSPFLPDKYFSPFTLLLPAPYTCSFSLSFSTNIASPFERPKAAGGGRVWCWRVQLPKPRAGDLTGVGISSKWFVSSSSSSIF</sequence>
<feature type="transmembrane region" description="Helical" evidence="1">
    <location>
        <begin position="77"/>
        <end position="95"/>
    </location>
</feature>
<feature type="transmembrane region" description="Helical" evidence="1">
    <location>
        <begin position="219"/>
        <end position="239"/>
    </location>
</feature>
<dbReference type="EMBL" id="QCYY01003073">
    <property type="protein sequence ID" value="ROT65556.1"/>
    <property type="molecule type" value="Genomic_DNA"/>
</dbReference>
<reference evidence="2 3" key="1">
    <citation type="submission" date="2018-04" db="EMBL/GenBank/DDBJ databases">
        <authorList>
            <person name="Zhang X."/>
            <person name="Yuan J."/>
            <person name="Li F."/>
            <person name="Xiang J."/>
        </authorList>
    </citation>
    <scope>NUCLEOTIDE SEQUENCE [LARGE SCALE GENOMIC DNA]</scope>
    <source>
        <tissue evidence="2">Muscle</tissue>
    </source>
</reference>
<organism evidence="2 3">
    <name type="scientific">Penaeus vannamei</name>
    <name type="common">Whiteleg shrimp</name>
    <name type="synonym">Litopenaeus vannamei</name>
    <dbReference type="NCBI Taxonomy" id="6689"/>
    <lineage>
        <taxon>Eukaryota</taxon>
        <taxon>Metazoa</taxon>
        <taxon>Ecdysozoa</taxon>
        <taxon>Arthropoda</taxon>
        <taxon>Crustacea</taxon>
        <taxon>Multicrustacea</taxon>
        <taxon>Malacostraca</taxon>
        <taxon>Eumalacostraca</taxon>
        <taxon>Eucarida</taxon>
        <taxon>Decapoda</taxon>
        <taxon>Dendrobranchiata</taxon>
        <taxon>Penaeoidea</taxon>
        <taxon>Penaeidae</taxon>
        <taxon>Penaeus</taxon>
    </lineage>
</organism>